<reference evidence="3 5" key="1">
    <citation type="submission" date="2020-05" db="EMBL/GenBank/DDBJ databases">
        <title>Characterization of novel class B3 metallo-beta-lactamase from novel Pseudomonas species.</title>
        <authorList>
            <person name="Yamada K."/>
            <person name="Aoki K."/>
            <person name="Ishii Y."/>
        </authorList>
    </citation>
    <scope>NUCLEOTIDE SEQUENCE [LARGE SCALE GENOMIC DNA]</scope>
    <source>
        <strain evidence="3 5">TUM18999</strain>
        <strain evidence="4 6">TUM20286</strain>
    </source>
</reference>
<evidence type="ECO:0000256" key="1">
    <source>
        <dbReference type="SAM" id="MobiDB-lite"/>
    </source>
</evidence>
<feature type="signal peptide" evidence="2">
    <location>
        <begin position="1"/>
        <end position="21"/>
    </location>
</feature>
<keyword evidence="2" id="KW-0732">Signal</keyword>
<evidence type="ECO:0000313" key="3">
    <source>
        <dbReference type="EMBL" id="BCG26694.1"/>
    </source>
</evidence>
<dbReference type="Proteomes" id="UP001054892">
    <property type="component" value="Unassembled WGS sequence"/>
</dbReference>
<organism evidence="3 5">
    <name type="scientific">Pseudomonas tohonis</name>
    <dbReference type="NCBI Taxonomy" id="2725477"/>
    <lineage>
        <taxon>Bacteria</taxon>
        <taxon>Pseudomonadati</taxon>
        <taxon>Pseudomonadota</taxon>
        <taxon>Gammaproteobacteria</taxon>
        <taxon>Pseudomonadales</taxon>
        <taxon>Pseudomonadaceae</taxon>
        <taxon>Pseudomonas</taxon>
    </lineage>
</organism>
<proteinExistence type="predicted"/>
<feature type="chain" id="PRO_5026942757" description="DUF4148 domain-containing protein" evidence="2">
    <location>
        <begin position="22"/>
        <end position="114"/>
    </location>
</feature>
<gene>
    <name evidence="3" type="ORF">TUM18999_48850</name>
    <name evidence="4" type="ORF">TUM20286_03220</name>
</gene>
<evidence type="ECO:0000256" key="2">
    <source>
        <dbReference type="SAM" id="SignalP"/>
    </source>
</evidence>
<evidence type="ECO:0000313" key="4">
    <source>
        <dbReference type="EMBL" id="GJN50570.1"/>
    </source>
</evidence>
<dbReference type="KEGG" id="ptw:TUM18999_48850"/>
<evidence type="ECO:0000313" key="5">
    <source>
        <dbReference type="Proteomes" id="UP000509383"/>
    </source>
</evidence>
<keyword evidence="6" id="KW-1185">Reference proteome</keyword>
<dbReference type="EMBL" id="BQKM01000001">
    <property type="protein sequence ID" value="GJN50570.1"/>
    <property type="molecule type" value="Genomic_DNA"/>
</dbReference>
<accession>A0A6J4ECF8</accession>
<dbReference type="Proteomes" id="UP000509383">
    <property type="component" value="Chromosome"/>
</dbReference>
<evidence type="ECO:0008006" key="7">
    <source>
        <dbReference type="Google" id="ProtNLM"/>
    </source>
</evidence>
<feature type="region of interest" description="Disordered" evidence="1">
    <location>
        <begin position="57"/>
        <end position="89"/>
    </location>
</feature>
<protein>
    <recommendedName>
        <fullName evidence="7">DUF4148 domain-containing protein</fullName>
    </recommendedName>
</protein>
<dbReference type="RefSeq" id="WP_173172993.1">
    <property type="nucleotide sequence ID" value="NZ_AP023189.1"/>
</dbReference>
<dbReference type="AlphaFoldDB" id="A0A6J4ECF8"/>
<name>A0A6J4ECF8_9PSED</name>
<dbReference type="EMBL" id="AP023189">
    <property type="protein sequence ID" value="BCG26694.1"/>
    <property type="molecule type" value="Genomic_DNA"/>
</dbReference>
<feature type="compositionally biased region" description="Polar residues" evidence="1">
    <location>
        <begin position="66"/>
        <end position="89"/>
    </location>
</feature>
<evidence type="ECO:0000313" key="6">
    <source>
        <dbReference type="Proteomes" id="UP001054892"/>
    </source>
</evidence>
<sequence>MKLFRCALLALVASGAIPALAAEPSGQQTIRVIPKTYVSPGASGSVDTYQRSQSYDVYGGQRVPSDINSTRSSSGYSSQDIQQRGGIRQTTEYPNGLIIEKVPGQGTTQYYRRE</sequence>